<dbReference type="RefSeq" id="XP_003575644.1">
    <property type="nucleotide sequence ID" value="XM_003575596.4"/>
</dbReference>
<dbReference type="EnsemblPlants" id="KQJ87180">
    <property type="protein sequence ID" value="KQJ87180"/>
    <property type="gene ID" value="BRADI_4g09587v3"/>
</dbReference>
<dbReference type="Pfam" id="PF23598">
    <property type="entry name" value="LRR_14"/>
    <property type="match status" value="1"/>
</dbReference>
<keyword evidence="6" id="KW-0175">Coiled coil</keyword>
<dbReference type="GeneID" id="100829929"/>
<dbReference type="Gene3D" id="1.20.5.4130">
    <property type="match status" value="1"/>
</dbReference>
<dbReference type="GO" id="GO:0002758">
    <property type="term" value="P:innate immune response-activating signaling pathway"/>
    <property type="evidence" value="ECO:0007669"/>
    <property type="project" value="UniProtKB-ARBA"/>
</dbReference>
<dbReference type="Gene3D" id="3.80.10.10">
    <property type="entry name" value="Ribonuclease Inhibitor"/>
    <property type="match status" value="1"/>
</dbReference>
<dbReference type="EMBL" id="CM000883">
    <property type="protein sequence ID" value="KQJ87180.1"/>
    <property type="molecule type" value="Genomic_DNA"/>
</dbReference>
<evidence type="ECO:0000259" key="8">
    <source>
        <dbReference type="Pfam" id="PF18052"/>
    </source>
</evidence>
<reference evidence="11 12" key="1">
    <citation type="journal article" date="2010" name="Nature">
        <title>Genome sequencing and analysis of the model grass Brachypodium distachyon.</title>
        <authorList>
            <consortium name="International Brachypodium Initiative"/>
        </authorList>
    </citation>
    <scope>NUCLEOTIDE SEQUENCE [LARGE SCALE GENOMIC DNA]</scope>
    <source>
        <strain evidence="11">Bd21</strain>
        <strain evidence="12">cv. Bd21</strain>
    </source>
</reference>
<dbReference type="Gene3D" id="3.40.50.300">
    <property type="entry name" value="P-loop containing nucleotide triphosphate hydrolases"/>
    <property type="match status" value="1"/>
</dbReference>
<name>I1IJ80_BRADI</name>
<feature type="domain" description="Disease resistance R13L4/SHOC-2-like LRR" evidence="10">
    <location>
        <begin position="548"/>
        <end position="899"/>
    </location>
</feature>
<dbReference type="SUPFAM" id="SSF52058">
    <property type="entry name" value="L domain-like"/>
    <property type="match status" value="1"/>
</dbReference>
<dbReference type="GO" id="GO:0042742">
    <property type="term" value="P:defense response to bacterium"/>
    <property type="evidence" value="ECO:0007669"/>
    <property type="project" value="UniProtKB-ARBA"/>
</dbReference>
<keyword evidence="13" id="KW-1185">Reference proteome</keyword>
<evidence type="ECO:0000256" key="3">
    <source>
        <dbReference type="ARBA" id="ARBA00022737"/>
    </source>
</evidence>
<dbReference type="HOGENOM" id="CLU_000837_25_0_1"/>
<comment type="similarity">
    <text evidence="1">Belongs to the disease resistance NB-LRR family.</text>
</comment>
<dbReference type="InterPro" id="IPR041118">
    <property type="entry name" value="Rx_N"/>
</dbReference>
<dbReference type="GO" id="GO:0009626">
    <property type="term" value="P:plant-type hypersensitive response"/>
    <property type="evidence" value="ECO:0007669"/>
    <property type="project" value="UniProtKB-ARBA"/>
</dbReference>
<keyword evidence="5" id="KW-0611">Plant defense</keyword>
<evidence type="ECO:0000259" key="7">
    <source>
        <dbReference type="Pfam" id="PF00931"/>
    </source>
</evidence>
<accession>I1IJ80</accession>
<feature type="domain" description="Disease resistance protein winged helix" evidence="9">
    <location>
        <begin position="428"/>
        <end position="499"/>
    </location>
</feature>
<dbReference type="InterPro" id="IPR002182">
    <property type="entry name" value="NB-ARC"/>
</dbReference>
<dbReference type="InterPro" id="IPR036388">
    <property type="entry name" value="WH-like_DNA-bd_sf"/>
</dbReference>
<dbReference type="PANTHER" id="PTHR23155:SF1181">
    <property type="entry name" value="OS08G0170200 PROTEIN"/>
    <property type="match status" value="1"/>
</dbReference>
<dbReference type="CDD" id="cd14798">
    <property type="entry name" value="RX-CC_like"/>
    <property type="match status" value="1"/>
</dbReference>
<dbReference type="Gramene" id="KQJ87180">
    <property type="protein sequence ID" value="KQJ87180"/>
    <property type="gene ID" value="BRADI_4g09587v3"/>
</dbReference>
<reference evidence="11" key="2">
    <citation type="submission" date="2017-06" db="EMBL/GenBank/DDBJ databases">
        <title>WGS assembly of Brachypodium distachyon.</title>
        <authorList>
            <consortium name="The International Brachypodium Initiative"/>
            <person name="Lucas S."/>
            <person name="Harmon-Smith M."/>
            <person name="Lail K."/>
            <person name="Tice H."/>
            <person name="Grimwood J."/>
            <person name="Bruce D."/>
            <person name="Barry K."/>
            <person name="Shu S."/>
            <person name="Lindquist E."/>
            <person name="Wang M."/>
            <person name="Pitluck S."/>
            <person name="Vogel J.P."/>
            <person name="Garvin D.F."/>
            <person name="Mockler T.C."/>
            <person name="Schmutz J."/>
            <person name="Rokhsar D."/>
            <person name="Bevan M.W."/>
        </authorList>
    </citation>
    <scope>NUCLEOTIDE SEQUENCE</scope>
    <source>
        <strain evidence="11">Bd21</strain>
    </source>
</reference>
<evidence type="ECO:0000256" key="4">
    <source>
        <dbReference type="ARBA" id="ARBA00022741"/>
    </source>
</evidence>
<keyword evidence="3" id="KW-0677">Repeat</keyword>
<sequence length="925" mass="104844">MELATGAMGSLLPKLSELITEEYKLQKGVKKQIKFLMLELEAMLAALLKIADVPRDQLDEQTKIWADEVRDLSYTMEDVVDRFMLPTKGSAPPTNPDSFNEIMRKMFKSGNTRHRISVAIRDIKDQVQEVSQRHAMLDVPVANSVAAVTVDPRLVALYEDERDPVGLQEPSDEIIKMLLGDGGDGVYTQQLKILSIVGFGGMGKTTLAKLVYDRISKQFDCRAFVSVGRVHQVKSVFKAILLQIDEEKYTDFDSAALDEVQCIYQLRELLQNKRYFIVIDDVWDIQSWEIIRCALTDTDLGSIVITTTRIFRVAEIAGDVYQLLPLSDRHSEELFYTRLFGGKVKPPDDQTTDLIQKFLQKCGGVPLAITTISSLLSGKPKDDWHKVYSSIGLRLSDDTTVDSIRPIILLSYQDLPHRLRVCLLHLSIYPEDYIVRKDTLIWKWVTEGFVREEPGVGLFELGEQYLNELINRSMVQPLENPHSGVIIGCRVHDLVLDMICSMAAEENFVTVLDDNKQRTSSRIKGRRLALQKKVIDGQDHLDNTLMSHMRSFNAIGCHTSVLPSLSSFKVLRVLAIEDSIFLEGNSYHLKHIGVLCHLRYLGLWRTPIHELPEEIGNLQFLQMLDLRQTGIRDLPSSVNRLRNLRCLRADSGSARVPDGMGKLISLEELQLGDVSSSPNFVKELGKLTELRELRIWIQVLDERSKKALVESLSNMQKIQVLHLDGGLWIEDAEWEGYVPPRQLRHLSLRIKSSRLPRWINHSLLPNLSHLSVEVMVLEANDLVILGMFPQLLTLKLFVPNISLDIRGAGAFPKLRHCYASGMLRFLQGAAPRLESVNFNVLLWDLKGANFEFGSLGNLPMLQKVRVEIFYSDAHGATEVKEAEAALRHAVDLHPNSPHLDISKYKSSFDELNAENEEEEEEDDDE</sequence>
<dbReference type="SUPFAM" id="SSF52540">
    <property type="entry name" value="P-loop containing nucleoside triphosphate hydrolases"/>
    <property type="match status" value="1"/>
</dbReference>
<dbReference type="PRINTS" id="PR00364">
    <property type="entry name" value="DISEASERSIST"/>
</dbReference>
<keyword evidence="4" id="KW-0547">Nucleotide-binding</keyword>
<evidence type="ECO:0000256" key="1">
    <source>
        <dbReference type="ARBA" id="ARBA00008894"/>
    </source>
</evidence>
<dbReference type="InterPro" id="IPR042197">
    <property type="entry name" value="Apaf_helical"/>
</dbReference>
<protein>
    <submittedName>
        <fullName evidence="11 12">Uncharacterized protein</fullName>
    </submittedName>
</protein>
<dbReference type="GO" id="GO:0043531">
    <property type="term" value="F:ADP binding"/>
    <property type="evidence" value="ECO:0007669"/>
    <property type="project" value="InterPro"/>
</dbReference>
<evidence type="ECO:0000313" key="11">
    <source>
        <dbReference type="EMBL" id="KQJ87181.1"/>
    </source>
</evidence>
<keyword evidence="2" id="KW-0433">Leucine-rich repeat</keyword>
<dbReference type="GO" id="GO:0098542">
    <property type="term" value="P:defense response to other organism"/>
    <property type="evidence" value="ECO:0000318"/>
    <property type="project" value="GO_Central"/>
</dbReference>
<reference evidence="12" key="3">
    <citation type="submission" date="2018-08" db="UniProtKB">
        <authorList>
            <consortium name="EnsemblPlants"/>
        </authorList>
    </citation>
    <scope>IDENTIFICATION</scope>
    <source>
        <strain evidence="12">cv. Bd21</strain>
    </source>
</reference>
<dbReference type="Gene3D" id="1.10.10.10">
    <property type="entry name" value="Winged helix-like DNA-binding domain superfamily/Winged helix DNA-binding domain"/>
    <property type="match status" value="1"/>
</dbReference>
<dbReference type="RefSeq" id="XP_010237385.1">
    <property type="nucleotide sequence ID" value="XM_010239083.3"/>
</dbReference>
<dbReference type="InterPro" id="IPR032675">
    <property type="entry name" value="LRR_dom_sf"/>
</dbReference>
<dbReference type="Gramene" id="KQJ87181">
    <property type="protein sequence ID" value="KQJ87181"/>
    <property type="gene ID" value="BRADI_4g09587v3"/>
</dbReference>
<dbReference type="FunFam" id="1.10.10.10:FF:000322">
    <property type="entry name" value="Probable disease resistance protein At1g63360"/>
    <property type="match status" value="1"/>
</dbReference>
<dbReference type="Pfam" id="PF18052">
    <property type="entry name" value="Rx_N"/>
    <property type="match status" value="1"/>
</dbReference>
<feature type="domain" description="Disease resistance N-terminal" evidence="8">
    <location>
        <begin position="7"/>
        <end position="88"/>
    </location>
</feature>
<dbReference type="KEGG" id="bdi:100829929"/>
<evidence type="ECO:0000313" key="13">
    <source>
        <dbReference type="Proteomes" id="UP000008810"/>
    </source>
</evidence>
<dbReference type="InterPro" id="IPR044974">
    <property type="entry name" value="Disease_R_plants"/>
</dbReference>
<proteinExistence type="inferred from homology"/>
<dbReference type="InterPro" id="IPR038005">
    <property type="entry name" value="RX-like_CC"/>
</dbReference>
<dbReference type="InterPro" id="IPR058922">
    <property type="entry name" value="WHD_DRP"/>
</dbReference>
<dbReference type="Gene3D" id="1.10.8.430">
    <property type="entry name" value="Helical domain of apoptotic protease-activating factors"/>
    <property type="match status" value="1"/>
</dbReference>
<dbReference type="InterPro" id="IPR055414">
    <property type="entry name" value="LRR_R13L4/SHOC2-like"/>
</dbReference>
<evidence type="ECO:0000313" key="12">
    <source>
        <dbReference type="EnsemblPlants" id="KQJ87180"/>
    </source>
</evidence>
<dbReference type="AlphaFoldDB" id="I1IJ80"/>
<evidence type="ECO:0000259" key="9">
    <source>
        <dbReference type="Pfam" id="PF23559"/>
    </source>
</evidence>
<dbReference type="OrthoDB" id="693948at2759"/>
<dbReference type="Proteomes" id="UP000008810">
    <property type="component" value="Chromosome 4"/>
</dbReference>
<dbReference type="Pfam" id="PF00931">
    <property type="entry name" value="NB-ARC"/>
    <property type="match status" value="1"/>
</dbReference>
<evidence type="ECO:0000259" key="10">
    <source>
        <dbReference type="Pfam" id="PF23598"/>
    </source>
</evidence>
<dbReference type="EMBL" id="CM000883">
    <property type="protein sequence ID" value="KQJ87181.1"/>
    <property type="molecule type" value="Genomic_DNA"/>
</dbReference>
<evidence type="ECO:0000256" key="5">
    <source>
        <dbReference type="ARBA" id="ARBA00022821"/>
    </source>
</evidence>
<dbReference type="eggNOG" id="KOG4658">
    <property type="taxonomic scope" value="Eukaryota"/>
</dbReference>
<evidence type="ECO:0000256" key="2">
    <source>
        <dbReference type="ARBA" id="ARBA00022614"/>
    </source>
</evidence>
<dbReference type="Pfam" id="PF23559">
    <property type="entry name" value="WHD_DRP"/>
    <property type="match status" value="1"/>
</dbReference>
<evidence type="ECO:0000256" key="6">
    <source>
        <dbReference type="ARBA" id="ARBA00023054"/>
    </source>
</evidence>
<dbReference type="EnsemblPlants" id="KQJ87181">
    <property type="protein sequence ID" value="KQJ87181"/>
    <property type="gene ID" value="BRADI_4g09587v3"/>
</dbReference>
<dbReference type="PANTHER" id="PTHR23155">
    <property type="entry name" value="DISEASE RESISTANCE PROTEIN RP"/>
    <property type="match status" value="1"/>
</dbReference>
<feature type="domain" description="NB-ARC" evidence="7">
    <location>
        <begin position="189"/>
        <end position="335"/>
    </location>
</feature>
<dbReference type="InterPro" id="IPR027417">
    <property type="entry name" value="P-loop_NTPase"/>
</dbReference>
<dbReference type="OMA" id="CEIDAPF"/>
<gene>
    <name evidence="12" type="primary">LOC100829929</name>
    <name evidence="11" type="ORF">BRADI_4g09587v3</name>
</gene>
<organism evidence="11">
    <name type="scientific">Brachypodium distachyon</name>
    <name type="common">Purple false brome</name>
    <name type="synonym">Trachynia distachya</name>
    <dbReference type="NCBI Taxonomy" id="15368"/>
    <lineage>
        <taxon>Eukaryota</taxon>
        <taxon>Viridiplantae</taxon>
        <taxon>Streptophyta</taxon>
        <taxon>Embryophyta</taxon>
        <taxon>Tracheophyta</taxon>
        <taxon>Spermatophyta</taxon>
        <taxon>Magnoliopsida</taxon>
        <taxon>Liliopsida</taxon>
        <taxon>Poales</taxon>
        <taxon>Poaceae</taxon>
        <taxon>BOP clade</taxon>
        <taxon>Pooideae</taxon>
        <taxon>Stipodae</taxon>
        <taxon>Brachypodieae</taxon>
        <taxon>Brachypodium</taxon>
    </lineage>
</organism>